<dbReference type="RefSeq" id="WP_009577592.1">
    <property type="nucleotide sequence ID" value="NZ_AMZN01000002.1"/>
</dbReference>
<evidence type="ECO:0000256" key="2">
    <source>
        <dbReference type="ARBA" id="ARBA00022729"/>
    </source>
</evidence>
<evidence type="ECO:0000256" key="3">
    <source>
        <dbReference type="ARBA" id="ARBA00022737"/>
    </source>
</evidence>
<dbReference type="eggNOG" id="COG2931">
    <property type="taxonomic scope" value="Bacteria"/>
</dbReference>
<dbReference type="PROSITE" id="PS51854">
    <property type="entry name" value="CSPG"/>
    <property type="match status" value="11"/>
</dbReference>
<feature type="chain" id="PRO_5003993702" description="Cadherin domain-containing protein" evidence="6">
    <location>
        <begin position="21"/>
        <end position="2140"/>
    </location>
</feature>
<dbReference type="Gene3D" id="2.60.40.3440">
    <property type="match status" value="1"/>
</dbReference>
<keyword evidence="4" id="KW-0106">Calcium</keyword>
<sequence length="2140" mass="223987">MKNLKLTLLLIVLFSFEVFGQSFTETFDTAPLPCGGSNCTSFSRTINGVQFDFEYASGEPGDFQYNSTDGNINILTFFPQDDAIIETVTVNRSDNQNFILSSIEIDNRGGFAPEHNVTVTGKLGGSTVGSQVMAAGSTGTLNFSDIEIDLIEITTGSFEAVLMDNFSGQIPASTPDLSINDIALTENNTTASFTVSLSASSSSTVTVDYATANGTATSGSDYTATSGTLTFLAGETSKTIDVPILEDALYENNEVFYVNLTNPVNANIADSQGQCTINNDDPAPTVTFNPSVTSASEGDGTIDIVCELSAVSGLATTINFSFSGTATQGVDYTASSSLIIAAGDISDNIPINIIDDNLDESDETIIVDITSVTNGTESGGFQQVTYTINDDDETPVVTPGQSFSVNENSAASTVVGTVAATDSDAGTTFQNWTITTNANPDGDGNNAFSINSSTGQITVNDPGDLNYEANTSLIIQVTVSDGTNTSSAENVTININDVDDVAPTIVTNTGITLNEGATETINNTELQANDTDTNNDNLVYAITAGPSNGQLELTTGPGVPVTSFTQAQLNANQVVYVHDDGNSTSDSFTFDVQDGSGNNLVGQIFSITINPIDDTAPSIITNTGITLNEGDTETINSSELQADDPDTNNDNLVYSVTSSPSNGQLELTTGPGVITSFTQAQLNANQVIYIHNGSNTTSDSFTFDVQDGSGNNLTGQTFSITIIPVDDDTPTLINNTGITLNEGDTEIIDSGELRANDTDTDNNTLVFAITAGPANGQIELTTNPGVPVSSFTQTQVVNNQVVYVHDDSNTTSDSFTFDVQDGSGNNLTGQTFSITINPIDDDTPVITVNTGITLDEGATETIDSGELQANDPDTDNNTLVYAVTAAPANGQLELTTGPGVAITNFTQAQLNANQVIYIHDDGNSTSDSFTFDVQDGSGNNLTGQTFSITINPIDDDAPVITANTGITLNEGATETIDSGELQASDPDTDDNTLVYDITTIPANGQLELTTGPGVAITNFTQAQLNANQVVYIHDDSNTTSDSFTFDVQDGSGNNLTGQTFSITINPVDDDAPVITVNTGITLNEGATETIDSGKLQANDPDTDNNTLVYAVTAAPANGQLELTTGPGVAITNFTQAQLNANQVIYIHDGGNSTSDSFTFDVQDGSGNNLTGQTFSITINPIDDDAPVITANTGITLDEGATETIDSGELQASDPDTDDNTLVYDITTIPANGQLELTTGPGVAITNFTQAQLNANQVVYVHDDSNTTSDSFTFDVQDGSGNNLTGQTFNITINPVDDDVPTVTINNGITLSEGATETIDSGELQANDTDTNNDALIFAITAAPANGQIELTSGPGVAINSFTQAQLNANLVVYVHDGGNSISDSFTFDVQDGSGNNLTGQTFSITINPIDDDAPVITANTGITLDEGATETIDSGELQASDPDTDDNILVYDITTTPANGQLELTTGPGVAITNFTQAQLNANQVVYVHDDSNTTSDSFTFDVQDGSGNDLTGQTFNITINPVDDDVPTVTINTGITLIEGASEIIDSGELQANDTDTNNDALTYVITAAPANGQIELTSGSGVAINSFTQAQLNANLVVYIHDGSNSISDSFTFDVQDGSGNDLTGQNFNITITPVDDTAPTITTNTGITLDEGATETIGSGELQADDEDTNNDDLTYVVTTSPVNGQLELTSGPGVAITSFTQAQLNANQVIYTHDHSNTTSDSFDFDVQDGSGNNLTGQTFSITINPVDDDAPIAADDSYSTDEDVPLNISAPGVLSNDTDTEATSLTAILESGPSNGTLALNADGSFTYTPEADFNGSDSFTYRANDGSNTSAVATVTITINAVNDAPAITELADIEIEVNTTSDVLSFTISDIDNATGDLEVSATSDNTSLIPVSGITLAGSDGNRTIQVQPAADATGTALITITVTDGDKQATTSFNVSVVVVNTAPTDIALSNTSLIETLGLGEVVGTFSTTDVDVGDTFTYTLVEGTGDDDNSSFDIEENKLVAAAKFNVDVQQQFSIRVRSTDNREAFVEKSFTLTLLPDTELEPIIYTGFTPDGDGANDTWEIDNISGHPNIEVRIYNRNGQEIFKSIGYEKPWDGTFNGRGLPVDTYFYVIKLNDSAGRTFKGTVMILK</sequence>
<dbReference type="InterPro" id="IPR039005">
    <property type="entry name" value="CSPG_rpt"/>
</dbReference>
<dbReference type="InterPro" id="IPR015919">
    <property type="entry name" value="Cadherin-like_sf"/>
</dbReference>
<feature type="domain" description="Cadherin" evidence="7">
    <location>
        <begin position="397"/>
        <end position="505"/>
    </location>
</feature>
<name>L8K2V5_9BACT</name>
<dbReference type="Pfam" id="PF17963">
    <property type="entry name" value="Big_9"/>
    <property type="match status" value="1"/>
</dbReference>
<dbReference type="SUPFAM" id="SSF49313">
    <property type="entry name" value="Cadherin-like"/>
    <property type="match status" value="3"/>
</dbReference>
<dbReference type="InterPro" id="IPR003644">
    <property type="entry name" value="Calx_beta"/>
</dbReference>
<dbReference type="InterPro" id="IPR038081">
    <property type="entry name" value="CalX-like_sf"/>
</dbReference>
<dbReference type="GO" id="GO:0005509">
    <property type="term" value="F:calcium ion binding"/>
    <property type="evidence" value="ECO:0007669"/>
    <property type="project" value="InterPro"/>
</dbReference>
<dbReference type="Pfam" id="PF16184">
    <property type="entry name" value="Cadherin_3"/>
    <property type="match status" value="11"/>
</dbReference>
<dbReference type="InterPro" id="IPR026341">
    <property type="entry name" value="T9SS_type_B"/>
</dbReference>
<dbReference type="EMBL" id="AMZN01000002">
    <property type="protein sequence ID" value="ELR73782.1"/>
    <property type="molecule type" value="Genomic_DNA"/>
</dbReference>
<dbReference type="PRINTS" id="PR00205">
    <property type="entry name" value="CADHERIN"/>
</dbReference>
<dbReference type="eggNOG" id="COG3291">
    <property type="taxonomic scope" value="Bacteria"/>
</dbReference>
<keyword evidence="2 6" id="KW-0732">Signal</keyword>
<evidence type="ECO:0000313" key="9">
    <source>
        <dbReference type="Proteomes" id="UP000011135"/>
    </source>
</evidence>
<dbReference type="GO" id="GO:0007154">
    <property type="term" value="P:cell communication"/>
    <property type="evidence" value="ECO:0007669"/>
    <property type="project" value="InterPro"/>
</dbReference>
<dbReference type="Pfam" id="PF13585">
    <property type="entry name" value="CHU_C"/>
    <property type="match status" value="1"/>
</dbReference>
<dbReference type="GO" id="GO:0009653">
    <property type="term" value="P:anatomical structure morphogenesis"/>
    <property type="evidence" value="ECO:0007669"/>
    <property type="project" value="TreeGrafter"/>
</dbReference>
<dbReference type="Gene3D" id="2.60.40.2030">
    <property type="match status" value="2"/>
</dbReference>
<dbReference type="GO" id="GO:0007156">
    <property type="term" value="P:homophilic cell adhesion via plasma membrane adhesion molecules"/>
    <property type="evidence" value="ECO:0007669"/>
    <property type="project" value="InterPro"/>
</dbReference>
<evidence type="ECO:0000256" key="6">
    <source>
        <dbReference type="SAM" id="SignalP"/>
    </source>
</evidence>
<dbReference type="STRING" id="1237149.C900_01392"/>
<evidence type="ECO:0000256" key="5">
    <source>
        <dbReference type="ARBA" id="ARBA00023180"/>
    </source>
</evidence>
<organism evidence="8 9">
    <name type="scientific">Fulvivirga imtechensis AK7</name>
    <dbReference type="NCBI Taxonomy" id="1237149"/>
    <lineage>
        <taxon>Bacteria</taxon>
        <taxon>Pseudomonadati</taxon>
        <taxon>Bacteroidota</taxon>
        <taxon>Cytophagia</taxon>
        <taxon>Cytophagales</taxon>
        <taxon>Fulvivirgaceae</taxon>
        <taxon>Fulvivirga</taxon>
    </lineage>
</organism>
<dbReference type="Gene3D" id="2.60.40.60">
    <property type="entry name" value="Cadherins"/>
    <property type="match status" value="2"/>
</dbReference>
<dbReference type="PANTHER" id="PTHR45739:SF1">
    <property type="entry name" value="EXTRACELLULAR MATRIX ORGANIZING PROTEIN FRAS1"/>
    <property type="match status" value="1"/>
</dbReference>
<gene>
    <name evidence="8" type="ORF">C900_01392</name>
</gene>
<dbReference type="SMART" id="SM00237">
    <property type="entry name" value="Calx_beta"/>
    <property type="match status" value="2"/>
</dbReference>
<dbReference type="CDD" id="cd11304">
    <property type="entry name" value="Cadherin_repeat"/>
    <property type="match status" value="1"/>
</dbReference>
<dbReference type="PANTHER" id="PTHR45739">
    <property type="entry name" value="MATRIX PROTEIN, PUTATIVE-RELATED"/>
    <property type="match status" value="1"/>
</dbReference>
<dbReference type="PATRIC" id="fig|1237149.3.peg.154"/>
<dbReference type="SUPFAM" id="SSF141072">
    <property type="entry name" value="CalX-like"/>
    <property type="match status" value="2"/>
</dbReference>
<reference evidence="8 9" key="1">
    <citation type="submission" date="2012-12" db="EMBL/GenBank/DDBJ databases">
        <title>Genome assembly of Fulvivirga imtechensis AK7.</title>
        <authorList>
            <person name="Nupur N."/>
            <person name="Khatri I."/>
            <person name="Kumar R."/>
            <person name="Subramanian S."/>
            <person name="Pinnaka A."/>
        </authorList>
    </citation>
    <scope>NUCLEOTIDE SEQUENCE [LARGE SCALE GENOMIC DNA]</scope>
    <source>
        <strain evidence="8 9">AK7</strain>
    </source>
</reference>
<evidence type="ECO:0000256" key="1">
    <source>
        <dbReference type="ARBA" id="ARBA00005529"/>
    </source>
</evidence>
<dbReference type="Pfam" id="PF03160">
    <property type="entry name" value="Calx-beta"/>
    <property type="match status" value="2"/>
</dbReference>
<evidence type="ECO:0000259" key="7">
    <source>
        <dbReference type="PROSITE" id="PS50268"/>
    </source>
</evidence>
<evidence type="ECO:0000256" key="4">
    <source>
        <dbReference type="ARBA" id="ARBA00022837"/>
    </source>
</evidence>
<dbReference type="InterPro" id="IPR051561">
    <property type="entry name" value="FRAS1_ECM"/>
</dbReference>
<dbReference type="Pfam" id="PF00028">
    <property type="entry name" value="Cadherin"/>
    <property type="match status" value="1"/>
</dbReference>
<feature type="domain" description="Cadherin" evidence="7">
    <location>
        <begin position="1955"/>
        <end position="2056"/>
    </location>
</feature>
<dbReference type="eggNOG" id="COG2373">
    <property type="taxonomic scope" value="Bacteria"/>
</dbReference>
<dbReference type="InterPro" id="IPR002126">
    <property type="entry name" value="Cadherin-like_dom"/>
</dbReference>
<keyword evidence="3" id="KW-0677">Repeat</keyword>
<keyword evidence="5" id="KW-0325">Glycoprotein</keyword>
<comment type="caution">
    <text evidence="8">The sequence shown here is derived from an EMBL/GenBank/DDBJ whole genome shotgun (WGS) entry which is preliminary data.</text>
</comment>
<dbReference type="SMART" id="SM00112">
    <property type="entry name" value="CA"/>
    <property type="match status" value="2"/>
</dbReference>
<dbReference type="Proteomes" id="UP000011135">
    <property type="component" value="Unassembled WGS sequence"/>
</dbReference>
<dbReference type="PROSITE" id="PS50268">
    <property type="entry name" value="CADHERIN_2"/>
    <property type="match status" value="2"/>
</dbReference>
<comment type="similarity">
    <text evidence="1">Belongs to the FRAS1 family.</text>
</comment>
<keyword evidence="9" id="KW-1185">Reference proteome</keyword>
<dbReference type="GO" id="GO:0016020">
    <property type="term" value="C:membrane"/>
    <property type="evidence" value="ECO:0007669"/>
    <property type="project" value="InterPro"/>
</dbReference>
<accession>L8K2V5</accession>
<evidence type="ECO:0000313" key="8">
    <source>
        <dbReference type="EMBL" id="ELR73782.1"/>
    </source>
</evidence>
<dbReference type="NCBIfam" id="NF012211">
    <property type="entry name" value="tand_rpt_95"/>
    <property type="match status" value="1"/>
</dbReference>
<dbReference type="NCBIfam" id="TIGR04131">
    <property type="entry name" value="Bac_Flav_CTERM"/>
    <property type="match status" value="1"/>
</dbReference>
<proteinExistence type="inferred from homology"/>
<protein>
    <recommendedName>
        <fullName evidence="7">Cadherin domain-containing protein</fullName>
    </recommendedName>
</protein>
<dbReference type="eggNOG" id="COG2911">
    <property type="taxonomic scope" value="Bacteria"/>
</dbReference>
<feature type="signal peptide" evidence="6">
    <location>
        <begin position="1"/>
        <end position="20"/>
    </location>
</feature>